<evidence type="ECO:0000256" key="6">
    <source>
        <dbReference type="RuleBase" id="RU000682"/>
    </source>
</evidence>
<dbReference type="InterPro" id="IPR009057">
    <property type="entry name" value="Homeodomain-like_sf"/>
</dbReference>
<dbReference type="PROSITE" id="PS50071">
    <property type="entry name" value="HOMEOBOX_2"/>
    <property type="match status" value="1"/>
</dbReference>
<keyword evidence="4 5" id="KW-0539">Nucleus</keyword>
<feature type="region of interest" description="Disordered" evidence="7">
    <location>
        <begin position="48"/>
        <end position="82"/>
    </location>
</feature>
<dbReference type="SMART" id="SM00389">
    <property type="entry name" value="HOX"/>
    <property type="match status" value="1"/>
</dbReference>
<feature type="region of interest" description="Disordered" evidence="7">
    <location>
        <begin position="128"/>
        <end position="164"/>
    </location>
</feature>
<dbReference type="GO" id="GO:0005634">
    <property type="term" value="C:nucleus"/>
    <property type="evidence" value="ECO:0007669"/>
    <property type="project" value="UniProtKB-SubCell"/>
</dbReference>
<gene>
    <name evidence="9" type="ORF">FSB_LOCUS28394</name>
</gene>
<dbReference type="AlphaFoldDB" id="A0A2N9GLN9"/>
<protein>
    <recommendedName>
        <fullName evidence="8">Homeobox domain-containing protein</fullName>
    </recommendedName>
</protein>
<name>A0A2N9GLN9_FAGSY</name>
<feature type="DNA-binding region" description="Homeobox" evidence="5">
    <location>
        <begin position="270"/>
        <end position="329"/>
    </location>
</feature>
<evidence type="ECO:0000256" key="2">
    <source>
        <dbReference type="ARBA" id="ARBA00023125"/>
    </source>
</evidence>
<dbReference type="GO" id="GO:0003677">
    <property type="term" value="F:DNA binding"/>
    <property type="evidence" value="ECO:0007669"/>
    <property type="project" value="UniProtKB-UniRule"/>
</dbReference>
<dbReference type="InterPro" id="IPR001356">
    <property type="entry name" value="HD"/>
</dbReference>
<evidence type="ECO:0000256" key="7">
    <source>
        <dbReference type="SAM" id="MobiDB-lite"/>
    </source>
</evidence>
<feature type="domain" description="Homeobox" evidence="8">
    <location>
        <begin position="268"/>
        <end position="328"/>
    </location>
</feature>
<evidence type="ECO:0000256" key="5">
    <source>
        <dbReference type="PROSITE-ProRule" id="PRU00108"/>
    </source>
</evidence>
<dbReference type="PANTHER" id="PTHR15467:SF9">
    <property type="entry name" value="HOMEOBOX DOMAIN-CONTAINING PROTEIN"/>
    <property type="match status" value="1"/>
</dbReference>
<evidence type="ECO:0000259" key="8">
    <source>
        <dbReference type="PROSITE" id="PS50071"/>
    </source>
</evidence>
<dbReference type="GO" id="GO:0000981">
    <property type="term" value="F:DNA-binding transcription factor activity, RNA polymerase II-specific"/>
    <property type="evidence" value="ECO:0007669"/>
    <property type="project" value="TreeGrafter"/>
</dbReference>
<evidence type="ECO:0000256" key="4">
    <source>
        <dbReference type="ARBA" id="ARBA00023242"/>
    </source>
</evidence>
<dbReference type="SUPFAM" id="SSF46689">
    <property type="entry name" value="Homeodomain-like"/>
    <property type="match status" value="1"/>
</dbReference>
<dbReference type="PANTHER" id="PTHR15467">
    <property type="entry name" value="ZINC-FINGERS AND HOMEOBOXES RELATED"/>
    <property type="match status" value="1"/>
</dbReference>
<keyword evidence="2 5" id="KW-0238">DNA-binding</keyword>
<dbReference type="EMBL" id="OIVN01002096">
    <property type="protein sequence ID" value="SPD00512.1"/>
    <property type="molecule type" value="Genomic_DNA"/>
</dbReference>
<keyword evidence="3 5" id="KW-0371">Homeobox</keyword>
<accession>A0A2N9GLN9</accession>
<dbReference type="Gene3D" id="1.10.10.60">
    <property type="entry name" value="Homeodomain-like"/>
    <property type="match status" value="1"/>
</dbReference>
<dbReference type="Pfam" id="PF00046">
    <property type="entry name" value="Homeodomain"/>
    <property type="match status" value="1"/>
</dbReference>
<dbReference type="CDD" id="cd00086">
    <property type="entry name" value="homeodomain"/>
    <property type="match status" value="1"/>
</dbReference>
<proteinExistence type="predicted"/>
<sequence length="342" mass="38357">MAFASSAHTSITVQCFFSSSLSDRLLVGHTRPRPIHLILPRHTPSRSVFALSRRRNPSSSTSTNTSSSSKKNKKSKEAKKEDDIDEDAFDALFSLLEEDLKNEGLSLDDGDDEISEEDLARLEQELAEALGDDDIGMSDDESADDTETGNIAEEDEEEEEEEKTVKLRNWQLRRLASALKVGRRKTSIKNLAAELCLDRAVVLELLRDPPPNLLIMSAALPDEPAPTVSVSVPEPEPEPEPMETTHSEPSVDTAEPRTKEQVPVHVMQHTCSAQKRLKKVQVETLERVYSRTKRPTNTMISSIVHVTNLPRKRVVKWFEDKRAEDGVPDNRIPYQRSVPETV</sequence>
<evidence type="ECO:0000256" key="3">
    <source>
        <dbReference type="ARBA" id="ARBA00023155"/>
    </source>
</evidence>
<evidence type="ECO:0000313" key="9">
    <source>
        <dbReference type="EMBL" id="SPD00512.1"/>
    </source>
</evidence>
<reference evidence="9" key="1">
    <citation type="submission" date="2018-02" db="EMBL/GenBank/DDBJ databases">
        <authorList>
            <person name="Cohen D.B."/>
            <person name="Kent A.D."/>
        </authorList>
    </citation>
    <scope>NUCLEOTIDE SEQUENCE</scope>
</reference>
<feature type="region of interest" description="Disordered" evidence="7">
    <location>
        <begin position="223"/>
        <end position="259"/>
    </location>
</feature>
<feature type="compositionally biased region" description="Acidic residues" evidence="7">
    <location>
        <begin position="130"/>
        <end position="162"/>
    </location>
</feature>
<evidence type="ECO:0000256" key="1">
    <source>
        <dbReference type="ARBA" id="ARBA00004123"/>
    </source>
</evidence>
<organism evidence="9">
    <name type="scientific">Fagus sylvatica</name>
    <name type="common">Beechnut</name>
    <dbReference type="NCBI Taxonomy" id="28930"/>
    <lineage>
        <taxon>Eukaryota</taxon>
        <taxon>Viridiplantae</taxon>
        <taxon>Streptophyta</taxon>
        <taxon>Embryophyta</taxon>
        <taxon>Tracheophyta</taxon>
        <taxon>Spermatophyta</taxon>
        <taxon>Magnoliopsida</taxon>
        <taxon>eudicotyledons</taxon>
        <taxon>Gunneridae</taxon>
        <taxon>Pentapetalae</taxon>
        <taxon>rosids</taxon>
        <taxon>fabids</taxon>
        <taxon>Fagales</taxon>
        <taxon>Fagaceae</taxon>
        <taxon>Fagus</taxon>
    </lineage>
</organism>
<comment type="subcellular location">
    <subcellularLocation>
        <location evidence="1 5 6">Nucleus</location>
    </subcellularLocation>
</comment>
<feature type="compositionally biased region" description="Low complexity" evidence="7">
    <location>
        <begin position="57"/>
        <end position="69"/>
    </location>
</feature>